<sequence>MMCRQEAFGQRSLRAKKPSAKKPSGTRSPRAQEAFGHKKPSGKEGRVPRREKRRKR</sequence>
<dbReference type="EMBL" id="JAVIJP010000016">
    <property type="protein sequence ID" value="KAL3643170.1"/>
    <property type="molecule type" value="Genomic_DNA"/>
</dbReference>
<dbReference type="AlphaFoldDB" id="A0ABD3DLK1"/>
<reference evidence="3" key="1">
    <citation type="journal article" date="2024" name="IScience">
        <title>Strigolactones Initiate the Formation of Haustorium-like Structures in Castilleja.</title>
        <authorList>
            <person name="Buerger M."/>
            <person name="Peterson D."/>
            <person name="Chory J."/>
        </authorList>
    </citation>
    <scope>NUCLEOTIDE SEQUENCE [LARGE SCALE GENOMIC DNA]</scope>
</reference>
<name>A0ABD3DLK1_9LAMI</name>
<dbReference type="Proteomes" id="UP001632038">
    <property type="component" value="Unassembled WGS sequence"/>
</dbReference>
<evidence type="ECO:0000313" key="2">
    <source>
        <dbReference type="EMBL" id="KAL3643170.1"/>
    </source>
</evidence>
<comment type="caution">
    <text evidence="2">The sequence shown here is derived from an EMBL/GenBank/DDBJ whole genome shotgun (WGS) entry which is preliminary data.</text>
</comment>
<proteinExistence type="predicted"/>
<protein>
    <submittedName>
        <fullName evidence="2">Uncharacterized protein</fullName>
    </submittedName>
</protein>
<keyword evidence="3" id="KW-1185">Reference proteome</keyword>
<evidence type="ECO:0000313" key="3">
    <source>
        <dbReference type="Proteomes" id="UP001632038"/>
    </source>
</evidence>
<evidence type="ECO:0000256" key="1">
    <source>
        <dbReference type="SAM" id="MobiDB-lite"/>
    </source>
</evidence>
<feature type="region of interest" description="Disordered" evidence="1">
    <location>
        <begin position="1"/>
        <end position="56"/>
    </location>
</feature>
<organism evidence="2 3">
    <name type="scientific">Castilleja foliolosa</name>
    <dbReference type="NCBI Taxonomy" id="1961234"/>
    <lineage>
        <taxon>Eukaryota</taxon>
        <taxon>Viridiplantae</taxon>
        <taxon>Streptophyta</taxon>
        <taxon>Embryophyta</taxon>
        <taxon>Tracheophyta</taxon>
        <taxon>Spermatophyta</taxon>
        <taxon>Magnoliopsida</taxon>
        <taxon>eudicotyledons</taxon>
        <taxon>Gunneridae</taxon>
        <taxon>Pentapetalae</taxon>
        <taxon>asterids</taxon>
        <taxon>lamiids</taxon>
        <taxon>Lamiales</taxon>
        <taxon>Orobanchaceae</taxon>
        <taxon>Pedicularideae</taxon>
        <taxon>Castillejinae</taxon>
        <taxon>Castilleja</taxon>
    </lineage>
</organism>
<accession>A0ABD3DLK1</accession>
<gene>
    <name evidence="2" type="ORF">CASFOL_013985</name>
</gene>